<dbReference type="EMBL" id="JBIAZU010000003">
    <property type="protein sequence ID" value="MFF5291514.1"/>
    <property type="molecule type" value="Genomic_DNA"/>
</dbReference>
<feature type="domain" description="DUF5753" evidence="1">
    <location>
        <begin position="1"/>
        <end position="61"/>
    </location>
</feature>
<sequence length="71" mass="7490">MPASAGVHAGLAGAFTLATARDFDAARLDSPLRAQITGRRDDIDSFTRRWEAIRGEALPPRIVAQADQGGG</sequence>
<protein>
    <submittedName>
        <fullName evidence="2">Scr1 family TA system antitoxin-like transcriptional regulator</fullName>
    </submittedName>
</protein>
<proteinExistence type="predicted"/>
<keyword evidence="3" id="KW-1185">Reference proteome</keyword>
<evidence type="ECO:0000259" key="1">
    <source>
        <dbReference type="Pfam" id="PF19054"/>
    </source>
</evidence>
<evidence type="ECO:0000313" key="3">
    <source>
        <dbReference type="Proteomes" id="UP001602245"/>
    </source>
</evidence>
<comment type="caution">
    <text evidence="2">The sequence shown here is derived from an EMBL/GenBank/DDBJ whole genome shotgun (WGS) entry which is preliminary data.</text>
</comment>
<name>A0ABW6WDZ1_9ACTN</name>
<organism evidence="2 3">
    <name type="scientific">Paractinoplanes globisporus</name>
    <dbReference type="NCBI Taxonomy" id="113565"/>
    <lineage>
        <taxon>Bacteria</taxon>
        <taxon>Bacillati</taxon>
        <taxon>Actinomycetota</taxon>
        <taxon>Actinomycetes</taxon>
        <taxon>Micromonosporales</taxon>
        <taxon>Micromonosporaceae</taxon>
        <taxon>Paractinoplanes</taxon>
    </lineage>
</organism>
<gene>
    <name evidence="2" type="ORF">ACFY35_18895</name>
</gene>
<dbReference type="Proteomes" id="UP001602245">
    <property type="component" value="Unassembled WGS sequence"/>
</dbReference>
<reference evidence="2 3" key="1">
    <citation type="submission" date="2024-10" db="EMBL/GenBank/DDBJ databases">
        <title>The Natural Products Discovery Center: Release of the First 8490 Sequenced Strains for Exploring Actinobacteria Biosynthetic Diversity.</title>
        <authorList>
            <person name="Kalkreuter E."/>
            <person name="Kautsar S.A."/>
            <person name="Yang D."/>
            <person name="Bader C.D."/>
            <person name="Teijaro C.N."/>
            <person name="Fluegel L."/>
            <person name="Davis C.M."/>
            <person name="Simpson J.R."/>
            <person name="Lauterbach L."/>
            <person name="Steele A.D."/>
            <person name="Gui C."/>
            <person name="Meng S."/>
            <person name="Li G."/>
            <person name="Viehrig K."/>
            <person name="Ye F."/>
            <person name="Su P."/>
            <person name="Kiefer A.F."/>
            <person name="Nichols A."/>
            <person name="Cepeda A.J."/>
            <person name="Yan W."/>
            <person name="Fan B."/>
            <person name="Jiang Y."/>
            <person name="Adhikari A."/>
            <person name="Zheng C.-J."/>
            <person name="Schuster L."/>
            <person name="Cowan T.M."/>
            <person name="Smanski M.J."/>
            <person name="Chevrette M.G."/>
            <person name="De Carvalho L.P.S."/>
            <person name="Shen B."/>
        </authorList>
    </citation>
    <scope>NUCLEOTIDE SEQUENCE [LARGE SCALE GENOMIC DNA]</scope>
    <source>
        <strain evidence="2 3">NPDC000087</strain>
    </source>
</reference>
<dbReference type="InterPro" id="IPR043917">
    <property type="entry name" value="DUF5753"/>
</dbReference>
<dbReference type="RefSeq" id="WP_245577453.1">
    <property type="nucleotide sequence ID" value="NZ_JBIAZU010000003.1"/>
</dbReference>
<dbReference type="Pfam" id="PF19054">
    <property type="entry name" value="DUF5753"/>
    <property type="match status" value="1"/>
</dbReference>
<accession>A0ABW6WDZ1</accession>
<evidence type="ECO:0000313" key="2">
    <source>
        <dbReference type="EMBL" id="MFF5291514.1"/>
    </source>
</evidence>